<reference evidence="9" key="1">
    <citation type="journal article" date="2019" name="Int. J. Syst. Evol. Microbiol.">
        <title>The Global Catalogue of Microorganisms (GCM) 10K type strain sequencing project: providing services to taxonomists for standard genome sequencing and annotation.</title>
        <authorList>
            <consortium name="The Broad Institute Genomics Platform"/>
            <consortium name="The Broad Institute Genome Sequencing Center for Infectious Disease"/>
            <person name="Wu L."/>
            <person name="Ma J."/>
        </authorList>
    </citation>
    <scope>NUCLEOTIDE SEQUENCE [LARGE SCALE GENOMIC DNA]</scope>
    <source>
        <strain evidence="9">JCM 11483</strain>
    </source>
</reference>
<dbReference type="SUPFAM" id="SSF100950">
    <property type="entry name" value="NagB/RpiA/CoA transferase-like"/>
    <property type="match status" value="1"/>
</dbReference>
<gene>
    <name evidence="8" type="ORF">GCM10020260_14750</name>
</gene>
<evidence type="ECO:0000256" key="4">
    <source>
        <dbReference type="ARBA" id="ARBA00023125"/>
    </source>
</evidence>
<evidence type="ECO:0000256" key="6">
    <source>
        <dbReference type="ARBA" id="ARBA00024937"/>
    </source>
</evidence>
<dbReference type="InterPro" id="IPR036388">
    <property type="entry name" value="WH-like_DNA-bd_sf"/>
</dbReference>
<dbReference type="PANTHER" id="PTHR30363">
    <property type="entry name" value="HTH-TYPE TRANSCRIPTIONAL REGULATOR SRLR-RELATED"/>
    <property type="match status" value="1"/>
</dbReference>
<proteinExistence type="predicted"/>
<keyword evidence="9" id="KW-1185">Reference proteome</keyword>
<dbReference type="InterPro" id="IPR050313">
    <property type="entry name" value="Carb_Metab_HTH_regulators"/>
</dbReference>
<evidence type="ECO:0000313" key="8">
    <source>
        <dbReference type="EMBL" id="GAA3284365.1"/>
    </source>
</evidence>
<name>A0ABP6RCL6_9MICC</name>
<protein>
    <recommendedName>
        <fullName evidence="1">Lactose phosphotransferase system repressor</fullName>
    </recommendedName>
</protein>
<sequence length="267" mass="27921">MALLAPERHDRILARLRTRTTATVQEISDELEVTKETVRRDLDALERAGSLERIHGGAVLAGSGVRAETPWRERQSRRAEQKRMIATAALDFLPPSSGSAVLDAGTTTEALADLLADDAAVPPAAEGGTRAVITDAVPIAQTLADRPHLDLEVLGGQVRGITGAVVGDQALATLAARRVDVAFLGTNGLDAAFGLSTPDAAEAAVKAAMIRSARRSVLLADATKHEVSSLVRVAELSALDALITDAEPPAALRAALDEAEVEVVIAR</sequence>
<dbReference type="PRINTS" id="PR00037">
    <property type="entry name" value="HTHLACR"/>
</dbReference>
<dbReference type="InterPro" id="IPR014036">
    <property type="entry name" value="DeoR-like_C"/>
</dbReference>
<dbReference type="InterPro" id="IPR001034">
    <property type="entry name" value="DeoR_HTH"/>
</dbReference>
<dbReference type="PROSITE" id="PS00894">
    <property type="entry name" value="HTH_DEOR_1"/>
    <property type="match status" value="1"/>
</dbReference>
<feature type="domain" description="HTH deoR-type" evidence="7">
    <location>
        <begin position="5"/>
        <end position="60"/>
    </location>
</feature>
<dbReference type="SMART" id="SM00420">
    <property type="entry name" value="HTH_DEOR"/>
    <property type="match status" value="1"/>
</dbReference>
<dbReference type="SMART" id="SM01134">
    <property type="entry name" value="DeoRC"/>
    <property type="match status" value="1"/>
</dbReference>
<dbReference type="Proteomes" id="UP001501736">
    <property type="component" value="Unassembled WGS sequence"/>
</dbReference>
<evidence type="ECO:0000256" key="5">
    <source>
        <dbReference type="ARBA" id="ARBA00023163"/>
    </source>
</evidence>
<dbReference type="PROSITE" id="PS51000">
    <property type="entry name" value="HTH_DEOR_2"/>
    <property type="match status" value="1"/>
</dbReference>
<evidence type="ECO:0000256" key="2">
    <source>
        <dbReference type="ARBA" id="ARBA00022491"/>
    </source>
</evidence>
<dbReference type="InterPro" id="IPR037171">
    <property type="entry name" value="NagB/RpiA_transferase-like"/>
</dbReference>
<keyword evidence="4 8" id="KW-0238">DNA-binding</keyword>
<comment type="caution">
    <text evidence="8">The sequence shown here is derived from an EMBL/GenBank/DDBJ whole genome shotgun (WGS) entry which is preliminary data.</text>
</comment>
<dbReference type="Gene3D" id="1.10.10.10">
    <property type="entry name" value="Winged helix-like DNA-binding domain superfamily/Winged helix DNA-binding domain"/>
    <property type="match status" value="1"/>
</dbReference>
<keyword evidence="2" id="KW-0678">Repressor</keyword>
<dbReference type="Gene3D" id="3.40.50.1360">
    <property type="match status" value="1"/>
</dbReference>
<comment type="function">
    <text evidence="6">Repressor of the lactose catabolism operon. Galactose-6-phosphate is the inducer.</text>
</comment>
<evidence type="ECO:0000256" key="3">
    <source>
        <dbReference type="ARBA" id="ARBA00023015"/>
    </source>
</evidence>
<dbReference type="SUPFAM" id="SSF46785">
    <property type="entry name" value="Winged helix' DNA-binding domain"/>
    <property type="match status" value="1"/>
</dbReference>
<dbReference type="PANTHER" id="PTHR30363:SF4">
    <property type="entry name" value="GLYCEROL-3-PHOSPHATE REGULON REPRESSOR"/>
    <property type="match status" value="1"/>
</dbReference>
<dbReference type="InterPro" id="IPR018356">
    <property type="entry name" value="Tscrpt_reg_HTH_DeoR_CS"/>
</dbReference>
<organism evidence="8 9">
    <name type="scientific">Nesterenkonia halobia</name>
    <dbReference type="NCBI Taxonomy" id="37922"/>
    <lineage>
        <taxon>Bacteria</taxon>
        <taxon>Bacillati</taxon>
        <taxon>Actinomycetota</taxon>
        <taxon>Actinomycetes</taxon>
        <taxon>Micrococcales</taxon>
        <taxon>Micrococcaceae</taxon>
        <taxon>Nesterenkonia</taxon>
    </lineage>
</organism>
<dbReference type="Pfam" id="PF08220">
    <property type="entry name" value="HTH_DeoR"/>
    <property type="match status" value="1"/>
</dbReference>
<evidence type="ECO:0000256" key="1">
    <source>
        <dbReference type="ARBA" id="ARBA00021390"/>
    </source>
</evidence>
<dbReference type="EMBL" id="BAAAYG010000005">
    <property type="protein sequence ID" value="GAA3284365.1"/>
    <property type="molecule type" value="Genomic_DNA"/>
</dbReference>
<dbReference type="RefSeq" id="WP_344719803.1">
    <property type="nucleotide sequence ID" value="NZ_BAAAYG010000005.1"/>
</dbReference>
<evidence type="ECO:0000259" key="7">
    <source>
        <dbReference type="PROSITE" id="PS51000"/>
    </source>
</evidence>
<evidence type="ECO:0000313" key="9">
    <source>
        <dbReference type="Proteomes" id="UP001501736"/>
    </source>
</evidence>
<dbReference type="InterPro" id="IPR036390">
    <property type="entry name" value="WH_DNA-bd_sf"/>
</dbReference>
<dbReference type="GO" id="GO:0003677">
    <property type="term" value="F:DNA binding"/>
    <property type="evidence" value="ECO:0007669"/>
    <property type="project" value="UniProtKB-KW"/>
</dbReference>
<accession>A0ABP6RCL6</accession>
<dbReference type="Pfam" id="PF00455">
    <property type="entry name" value="DeoRC"/>
    <property type="match status" value="1"/>
</dbReference>
<keyword evidence="5" id="KW-0804">Transcription</keyword>
<keyword evidence="3" id="KW-0805">Transcription regulation</keyword>